<dbReference type="STRING" id="1801677.A2365_03580"/>
<evidence type="ECO:0000256" key="1">
    <source>
        <dbReference type="ARBA" id="ARBA00022898"/>
    </source>
</evidence>
<evidence type="ECO:0000313" key="3">
    <source>
        <dbReference type="EMBL" id="OGZ27698.1"/>
    </source>
</evidence>
<dbReference type="Gene3D" id="3.90.1150.10">
    <property type="entry name" value="Aspartate Aminotransferase, domain 1"/>
    <property type="match status" value="1"/>
</dbReference>
<keyword evidence="1" id="KW-0663">Pyridoxal phosphate</keyword>
<dbReference type="PANTHER" id="PTHR43586:SF8">
    <property type="entry name" value="CYSTEINE DESULFURASE 1, CHLOROPLASTIC"/>
    <property type="match status" value="1"/>
</dbReference>
<dbReference type="SUPFAM" id="SSF53383">
    <property type="entry name" value="PLP-dependent transferases"/>
    <property type="match status" value="1"/>
</dbReference>
<evidence type="ECO:0000313" key="4">
    <source>
        <dbReference type="Proteomes" id="UP000177740"/>
    </source>
</evidence>
<feature type="domain" description="Aminotransferase class V" evidence="2">
    <location>
        <begin position="330"/>
        <end position="429"/>
    </location>
</feature>
<sequence length="460" mass="51813">MIETQKIRNFFPAIRAGRIISNNAASTQVPIQLLELLNKLVVQYDNVHRGQSKFSILTTELFEASYDTIAQFINAPSRKSIVLYRNATEAINSVMYSLMTEFREGDNIVTTFMEHNSNYVPWYGLCKEILPKFGIKVECRLAKFDKETGELDLNQLKSLVDKKTKIVCCSGASNFLGTKNPIKEIREIANTSGYIQPSGEKKSYLLVDGAQMVPNFLTDVKDLDVDFLVWSFHKMLAPFGVGALYAKEELLSNIRPFLYGGDMIAEGEVSPDKVGYNKLPWKFTAGTPNILGTILSAQAVRLIMDFSLNPGKFVYFMTDKKLELSDVKRAMEKVENHERILIDEALKILKGIPSLKIYGPDTAGKRTALVAFTCENKDPFKIAQDLSIMNVESRAGCHCATLAHHYYGLNPAASCRLSFYIYNNIKDVKIACSCVKKCVYSVQPKEKKNLLSYLRKSFKK</sequence>
<accession>A0A1G2ER10</accession>
<dbReference type="InterPro" id="IPR015421">
    <property type="entry name" value="PyrdxlP-dep_Trfase_major"/>
</dbReference>
<dbReference type="Pfam" id="PF00266">
    <property type="entry name" value="Aminotran_5"/>
    <property type="match status" value="2"/>
</dbReference>
<evidence type="ECO:0000259" key="2">
    <source>
        <dbReference type="Pfam" id="PF00266"/>
    </source>
</evidence>
<dbReference type="InterPro" id="IPR015424">
    <property type="entry name" value="PyrdxlP-dep_Trfase"/>
</dbReference>
<dbReference type="PANTHER" id="PTHR43586">
    <property type="entry name" value="CYSTEINE DESULFURASE"/>
    <property type="match status" value="1"/>
</dbReference>
<gene>
    <name evidence="3" type="ORF">A2365_03580</name>
</gene>
<dbReference type="Gene3D" id="3.40.640.10">
    <property type="entry name" value="Type I PLP-dependent aspartate aminotransferase-like (Major domain)"/>
    <property type="match status" value="1"/>
</dbReference>
<comment type="caution">
    <text evidence="3">The sequence shown here is derived from an EMBL/GenBank/DDBJ whole genome shotgun (WGS) entry which is preliminary data.</text>
</comment>
<dbReference type="EMBL" id="MHMM01000004">
    <property type="protein sequence ID" value="OGZ27698.1"/>
    <property type="molecule type" value="Genomic_DNA"/>
</dbReference>
<dbReference type="Proteomes" id="UP000177740">
    <property type="component" value="Unassembled WGS sequence"/>
</dbReference>
<protein>
    <submittedName>
        <fullName evidence="3">Cysteine desulfurase</fullName>
    </submittedName>
</protein>
<organism evidence="3 4">
    <name type="scientific">Candidatus Nealsonbacteria bacterium RIFOXYB1_FULL_40_15</name>
    <dbReference type="NCBI Taxonomy" id="1801677"/>
    <lineage>
        <taxon>Bacteria</taxon>
        <taxon>Candidatus Nealsoniibacteriota</taxon>
    </lineage>
</organism>
<feature type="domain" description="Aminotransferase class V" evidence="2">
    <location>
        <begin position="23"/>
        <end position="308"/>
    </location>
</feature>
<reference evidence="3 4" key="1">
    <citation type="journal article" date="2016" name="Nat. Commun.">
        <title>Thousands of microbial genomes shed light on interconnected biogeochemical processes in an aquifer system.</title>
        <authorList>
            <person name="Anantharaman K."/>
            <person name="Brown C.T."/>
            <person name="Hug L.A."/>
            <person name="Sharon I."/>
            <person name="Castelle C.J."/>
            <person name="Probst A.J."/>
            <person name="Thomas B.C."/>
            <person name="Singh A."/>
            <person name="Wilkins M.J."/>
            <person name="Karaoz U."/>
            <person name="Brodie E.L."/>
            <person name="Williams K.H."/>
            <person name="Hubbard S.S."/>
            <person name="Banfield J.F."/>
        </authorList>
    </citation>
    <scope>NUCLEOTIDE SEQUENCE [LARGE SCALE GENOMIC DNA]</scope>
</reference>
<dbReference type="InterPro" id="IPR000192">
    <property type="entry name" value="Aminotrans_V_dom"/>
</dbReference>
<proteinExistence type="predicted"/>
<dbReference type="AlphaFoldDB" id="A0A1G2ER10"/>
<dbReference type="InterPro" id="IPR015422">
    <property type="entry name" value="PyrdxlP-dep_Trfase_small"/>
</dbReference>
<name>A0A1G2ER10_9BACT</name>